<feature type="transmembrane region" description="Helical" evidence="1">
    <location>
        <begin position="21"/>
        <end position="44"/>
    </location>
</feature>
<proteinExistence type="predicted"/>
<evidence type="ECO:0000313" key="3">
    <source>
        <dbReference type="Proteomes" id="UP000262371"/>
    </source>
</evidence>
<keyword evidence="1" id="KW-1133">Transmembrane helix</keyword>
<evidence type="ECO:0000313" key="2">
    <source>
        <dbReference type="EMBL" id="RFD18458.1"/>
    </source>
</evidence>
<dbReference type="EMBL" id="QUWV01000225">
    <property type="protein sequence ID" value="RFD18458.1"/>
    <property type="molecule type" value="Genomic_DNA"/>
</dbReference>
<dbReference type="RefSeq" id="WP_116704338.1">
    <property type="nucleotide sequence ID" value="NZ_QUWV01000225.1"/>
</dbReference>
<keyword evidence="1" id="KW-0812">Transmembrane</keyword>
<dbReference type="AlphaFoldDB" id="A0A371YW38"/>
<accession>A0A371YW38</accession>
<dbReference type="OrthoDB" id="9811542at2"/>
<keyword evidence="3" id="KW-1185">Reference proteome</keyword>
<keyword evidence="1" id="KW-0472">Membrane</keyword>
<dbReference type="Proteomes" id="UP000262371">
    <property type="component" value="Unassembled WGS sequence"/>
</dbReference>
<sequence>MSVPSSTRRPIFRALYHVLGALWRGVAAYLACLVVLFGLCGVAADFVIRGVALRADILLPMTYWLQGHTGLARFEVAEGKLIRLDTIIHALALGTAFAVATYQLLRRDQAATPISG</sequence>
<organism evidence="2 3">
    <name type="scientific">Komagataeibacter melaceti</name>
    <dbReference type="NCBI Taxonomy" id="2766577"/>
    <lineage>
        <taxon>Bacteria</taxon>
        <taxon>Pseudomonadati</taxon>
        <taxon>Pseudomonadota</taxon>
        <taxon>Alphaproteobacteria</taxon>
        <taxon>Acetobacterales</taxon>
        <taxon>Acetobacteraceae</taxon>
        <taxon>Komagataeibacter</taxon>
    </lineage>
</organism>
<protein>
    <submittedName>
        <fullName evidence="2">Uncharacterized protein</fullName>
    </submittedName>
</protein>
<comment type="caution">
    <text evidence="2">The sequence shown here is derived from an EMBL/GenBank/DDBJ whole genome shotgun (WGS) entry which is preliminary data.</text>
</comment>
<gene>
    <name evidence="2" type="ORF">DY926_16545</name>
</gene>
<reference evidence="2 3" key="1">
    <citation type="submission" date="2018-08" db="EMBL/GenBank/DDBJ databases">
        <title>Komagataeibacter sp. AV 382.</title>
        <authorList>
            <person name="Skraban J."/>
            <person name="Trcek J."/>
        </authorList>
    </citation>
    <scope>NUCLEOTIDE SEQUENCE [LARGE SCALE GENOMIC DNA]</scope>
    <source>
        <strain evidence="2 3">AV 382</strain>
    </source>
</reference>
<feature type="transmembrane region" description="Helical" evidence="1">
    <location>
        <begin position="87"/>
        <end position="105"/>
    </location>
</feature>
<evidence type="ECO:0000256" key="1">
    <source>
        <dbReference type="SAM" id="Phobius"/>
    </source>
</evidence>
<name>A0A371YW38_9PROT</name>